<keyword evidence="2" id="KW-0812">Transmembrane</keyword>
<gene>
    <name evidence="3" type="ORF">HIV01_000845</name>
</gene>
<dbReference type="InterPro" id="IPR031982">
    <property type="entry name" value="PilE-like"/>
</dbReference>
<name>A0ABX7REP9_9GAMM</name>
<dbReference type="EMBL" id="CP071517">
    <property type="protein sequence ID" value="QSX76644.1"/>
    <property type="molecule type" value="Genomic_DNA"/>
</dbReference>
<keyword evidence="4" id="KW-1185">Reference proteome</keyword>
<reference evidence="3 4" key="1">
    <citation type="submission" date="2021-02" db="EMBL/GenBank/DDBJ databases">
        <title>Lysobacter arenosi sp. nov., isolated from soil of gangwondo yeongwol, south Korea.</title>
        <authorList>
            <person name="Kim K.R."/>
            <person name="Kim K.H."/>
            <person name="Jeon C.O."/>
        </authorList>
    </citation>
    <scope>NUCLEOTIDE SEQUENCE [LARGE SCALE GENOMIC DNA]</scope>
    <source>
        <strain evidence="3 4">R7</strain>
    </source>
</reference>
<sequence>MPSSKNAVLPARTRQRGAPGKAAGFTLIELMIVVLVIAVLMAIAYASYQGVVVKSRRVAAEGCLMQHAQFMERYYTTNFTYVGGAAPACDADVANFYTVGFVADPTRAAFTLQAAPKSNQRDGKCGTLTLDEKGQRGEGGTGSVDDCW</sequence>
<dbReference type="PROSITE" id="PS00409">
    <property type="entry name" value="PROKAR_NTER_METHYL"/>
    <property type="match status" value="1"/>
</dbReference>
<feature type="compositionally biased region" description="Basic and acidic residues" evidence="1">
    <location>
        <begin position="119"/>
        <end position="136"/>
    </location>
</feature>
<organism evidence="3 4">
    <name type="scientific">Lysobacter arenosi</name>
    <dbReference type="NCBI Taxonomy" id="2795387"/>
    <lineage>
        <taxon>Bacteria</taxon>
        <taxon>Pseudomonadati</taxon>
        <taxon>Pseudomonadota</taxon>
        <taxon>Gammaproteobacteria</taxon>
        <taxon>Lysobacterales</taxon>
        <taxon>Lysobacteraceae</taxon>
        <taxon>Lysobacter</taxon>
    </lineage>
</organism>
<evidence type="ECO:0000256" key="1">
    <source>
        <dbReference type="SAM" id="MobiDB-lite"/>
    </source>
</evidence>
<accession>A0ABX7REP9</accession>
<dbReference type="Proteomes" id="UP000663400">
    <property type="component" value="Chromosome"/>
</dbReference>
<feature type="region of interest" description="Disordered" evidence="1">
    <location>
        <begin position="118"/>
        <end position="148"/>
    </location>
</feature>
<dbReference type="InterPro" id="IPR045584">
    <property type="entry name" value="Pilin-like"/>
</dbReference>
<dbReference type="NCBIfam" id="TIGR02532">
    <property type="entry name" value="IV_pilin_GFxxxE"/>
    <property type="match status" value="1"/>
</dbReference>
<dbReference type="InterPro" id="IPR012902">
    <property type="entry name" value="N_methyl_site"/>
</dbReference>
<evidence type="ECO:0000313" key="4">
    <source>
        <dbReference type="Proteomes" id="UP000663400"/>
    </source>
</evidence>
<feature type="transmembrane region" description="Helical" evidence="2">
    <location>
        <begin position="22"/>
        <end position="48"/>
    </location>
</feature>
<evidence type="ECO:0000313" key="3">
    <source>
        <dbReference type="EMBL" id="QSX76644.1"/>
    </source>
</evidence>
<dbReference type="SUPFAM" id="SSF54523">
    <property type="entry name" value="Pili subunits"/>
    <property type="match status" value="1"/>
</dbReference>
<evidence type="ECO:0000256" key="2">
    <source>
        <dbReference type="SAM" id="Phobius"/>
    </source>
</evidence>
<keyword evidence="2" id="KW-1133">Transmembrane helix</keyword>
<keyword evidence="2" id="KW-0472">Membrane</keyword>
<proteinExistence type="predicted"/>
<dbReference type="Gene3D" id="3.30.700.10">
    <property type="entry name" value="Glycoprotein, Type 4 Pilin"/>
    <property type="match status" value="1"/>
</dbReference>
<dbReference type="Pfam" id="PF16732">
    <property type="entry name" value="ComP_DUS"/>
    <property type="match status" value="1"/>
</dbReference>
<dbReference type="Pfam" id="PF07963">
    <property type="entry name" value="N_methyl"/>
    <property type="match status" value="1"/>
</dbReference>
<protein>
    <submittedName>
        <fullName evidence="3">Type IV pilin protein</fullName>
    </submittedName>
</protein>